<dbReference type="AlphaFoldDB" id="A0A7R9BCG4"/>
<feature type="region of interest" description="Disordered" evidence="1">
    <location>
        <begin position="75"/>
        <end position="98"/>
    </location>
</feature>
<gene>
    <name evidence="2" type="ORF">NMOB1V02_LOCUS535</name>
</gene>
<dbReference type="EMBL" id="OA882084">
    <property type="protein sequence ID" value="CAD7272610.1"/>
    <property type="molecule type" value="Genomic_DNA"/>
</dbReference>
<evidence type="ECO:0000313" key="3">
    <source>
        <dbReference type="Proteomes" id="UP000678499"/>
    </source>
</evidence>
<reference evidence="2" key="1">
    <citation type="submission" date="2020-11" db="EMBL/GenBank/DDBJ databases">
        <authorList>
            <person name="Tran Van P."/>
        </authorList>
    </citation>
    <scope>NUCLEOTIDE SEQUENCE</scope>
</reference>
<dbReference type="Proteomes" id="UP000678499">
    <property type="component" value="Unassembled WGS sequence"/>
</dbReference>
<evidence type="ECO:0000313" key="2">
    <source>
        <dbReference type="EMBL" id="CAD7272610.1"/>
    </source>
</evidence>
<name>A0A7R9BCG4_9CRUS</name>
<protein>
    <submittedName>
        <fullName evidence="2">Uncharacterized protein</fullName>
    </submittedName>
</protein>
<dbReference type="EMBL" id="CAJPEX010000047">
    <property type="protein sequence ID" value="CAG0912762.1"/>
    <property type="molecule type" value="Genomic_DNA"/>
</dbReference>
<organism evidence="2">
    <name type="scientific">Notodromas monacha</name>
    <dbReference type="NCBI Taxonomy" id="399045"/>
    <lineage>
        <taxon>Eukaryota</taxon>
        <taxon>Metazoa</taxon>
        <taxon>Ecdysozoa</taxon>
        <taxon>Arthropoda</taxon>
        <taxon>Crustacea</taxon>
        <taxon>Oligostraca</taxon>
        <taxon>Ostracoda</taxon>
        <taxon>Podocopa</taxon>
        <taxon>Podocopida</taxon>
        <taxon>Cypridocopina</taxon>
        <taxon>Cypridoidea</taxon>
        <taxon>Cyprididae</taxon>
        <taxon>Notodromas</taxon>
    </lineage>
</organism>
<sequence>MHAVGKVVLPWMPVYLTAIFCQEDVKHAAFCQEDGVLCIFAPANDYMPELFELRNYSISNLSDAPYLVEFPTILSETKPPPPPQVTPKRRRAAKEGSK</sequence>
<keyword evidence="3" id="KW-1185">Reference proteome</keyword>
<proteinExistence type="predicted"/>
<evidence type="ECO:0000256" key="1">
    <source>
        <dbReference type="SAM" id="MobiDB-lite"/>
    </source>
</evidence>
<accession>A0A7R9BCG4</accession>